<evidence type="ECO:0000313" key="2">
    <source>
        <dbReference type="EMBL" id="SPP90103.1"/>
    </source>
</evidence>
<dbReference type="InterPro" id="IPR008952">
    <property type="entry name" value="Tetraspanin_EC2_sf"/>
</dbReference>
<gene>
    <name evidence="2" type="ORF">DGUA_6G021110</name>
</gene>
<reference evidence="3" key="1">
    <citation type="submission" date="2018-01" db="EMBL/GenBank/DDBJ databases">
        <authorList>
            <person name="Alioto T."/>
            <person name="Alioto T."/>
        </authorList>
    </citation>
    <scope>NUCLEOTIDE SEQUENCE [LARGE SCALE GENOMIC DNA]</scope>
</reference>
<dbReference type="AlphaFoldDB" id="A0A3B0K9R8"/>
<evidence type="ECO:0000256" key="1">
    <source>
        <dbReference type="SAM" id="MobiDB-lite"/>
    </source>
</evidence>
<name>A0A3B0K9R8_DROGU</name>
<proteinExistence type="predicted"/>
<dbReference type="Proteomes" id="UP000268350">
    <property type="component" value="Unassembled WGS sequence"/>
</dbReference>
<evidence type="ECO:0000313" key="3">
    <source>
        <dbReference type="Proteomes" id="UP000268350"/>
    </source>
</evidence>
<keyword evidence="3" id="KW-1185">Reference proteome</keyword>
<feature type="region of interest" description="Disordered" evidence="1">
    <location>
        <begin position="488"/>
        <end position="580"/>
    </location>
</feature>
<dbReference type="Gene3D" id="1.10.1450.10">
    <property type="entry name" value="Tetraspanin"/>
    <property type="match status" value="2"/>
</dbReference>
<sequence length="761" mass="83385">PVFSARTLVRDFDGPDYRGATADSRTDVQSYAVLIYSFSRIKLSLFSCGSKVRFKHQESQVLAEMSGYEILKLLIEITKSYLHKAGHYSGLASVWNVYRSGKVFENGVETALIRGIDIYYSCPEWKLLWDGLQLHKECCGVHSYKDSMNADWMPQLVDNDNCSIASGSNGILAPYKCCKRGCESSTNPDMPGGEQQPFLSFSLDSIHTNGCLPVFCKALWRLLYTQLGLALLSLTFLSVHVEALVEAALHAQHSITSIHLAILFLHHRCLGLDVENGVETALIRGIDIYYSCPEWKLLWDGLQLHKECCGVHSYKDWMNADWMPQLVDNDNCSIASGSNGILAPYKCCKRGCESSTNPDMPGGEQHPFLSFSLDSIHTNGSCTLSWDWLCCPLHFCLYLFVQIILCFLTKFIMQRQNEGDGSWDNLGLTDDDGYPLVVVKYPSNLHCLVIGDEDLASDMAPDAHYCNCEDSAEDDCNHRILMTRRGLSDEDASLTAPTADAVIQIDSSSSSDDSSSDDSSSDESSSEDSSSEDSSSDDSSSDDSSSDDSSSDDSSSDDSSSDELSGNDSPCPENSEPTNAPQVEVDASNLVLNPSFHMQGVPMNGDMAGPSLNPFIGDEFHDGSTTDNFEDVCVPDNSEDVAVAGPGIQMNENPQTSSSQISNTSHFIINLPPTRRRRTAPAYFDDPESIGARVVKRSRGNTAPIELATPLDVTNYFQEVSARLVTERVSQQAFLQLSKTSNLAVQKAIASSKRALGEAPK</sequence>
<dbReference type="OrthoDB" id="7871672at2759"/>
<feature type="compositionally biased region" description="Acidic residues" evidence="1">
    <location>
        <begin position="514"/>
        <end position="561"/>
    </location>
</feature>
<dbReference type="EMBL" id="OUUW01000119">
    <property type="protein sequence ID" value="SPP90103.1"/>
    <property type="molecule type" value="Genomic_DNA"/>
</dbReference>
<dbReference type="GO" id="GO:0016020">
    <property type="term" value="C:membrane"/>
    <property type="evidence" value="ECO:0007669"/>
    <property type="project" value="InterPro"/>
</dbReference>
<organism evidence="2 3">
    <name type="scientific">Drosophila guanche</name>
    <name type="common">Fruit fly</name>
    <dbReference type="NCBI Taxonomy" id="7266"/>
    <lineage>
        <taxon>Eukaryota</taxon>
        <taxon>Metazoa</taxon>
        <taxon>Ecdysozoa</taxon>
        <taxon>Arthropoda</taxon>
        <taxon>Hexapoda</taxon>
        <taxon>Insecta</taxon>
        <taxon>Pterygota</taxon>
        <taxon>Neoptera</taxon>
        <taxon>Endopterygota</taxon>
        <taxon>Diptera</taxon>
        <taxon>Brachycera</taxon>
        <taxon>Muscomorpha</taxon>
        <taxon>Ephydroidea</taxon>
        <taxon>Drosophilidae</taxon>
        <taxon>Drosophila</taxon>
        <taxon>Sophophora</taxon>
    </lineage>
</organism>
<dbReference type="OMA" id="IDIYYSC"/>
<accession>A0A3B0K9R8</accession>
<dbReference type="SUPFAM" id="SSF48652">
    <property type="entry name" value="Tetraspanin"/>
    <property type="match status" value="1"/>
</dbReference>
<protein>
    <submittedName>
        <fullName evidence="2">Uncharacterized protein</fullName>
    </submittedName>
</protein>
<feature type="non-terminal residue" evidence="2">
    <location>
        <position position="1"/>
    </location>
</feature>